<name>D6PDY4_9BACT</name>
<proteinExistence type="predicted"/>
<evidence type="ECO:0000313" key="1">
    <source>
        <dbReference type="EMBL" id="ADD93935.1"/>
    </source>
</evidence>
<sequence length="71" mass="7454">MNLVVRNLLDVLCCASKFLAKAICLCDLTSNESDSDVFCATAKANIEASTNSAENIKYGGKNTSGFVADSS</sequence>
<dbReference type="EMBL" id="GU943005">
    <property type="protein sequence ID" value="ADD93935.1"/>
    <property type="molecule type" value="Genomic_DNA"/>
</dbReference>
<dbReference type="AlphaFoldDB" id="D6PDY4"/>
<protein>
    <submittedName>
        <fullName evidence="1">Uncharacterized protein</fullName>
    </submittedName>
</protein>
<organism evidence="1">
    <name type="scientific">uncultured marine bacterium MedDCM-OCT-S08-C235</name>
    <dbReference type="NCBI Taxonomy" id="743074"/>
    <lineage>
        <taxon>Bacteria</taxon>
        <taxon>environmental samples</taxon>
    </lineage>
</organism>
<accession>D6PDY4</accession>
<reference evidence="1" key="1">
    <citation type="journal article" date="2010" name="ISME J.">
        <title>Metagenome of the Mediterranean deep chlorophyll maximum studied by direct and fosmid library 454 pyrosequencing.</title>
        <authorList>
            <person name="Ghai R."/>
            <person name="Martin-Cuadrado A.B."/>
            <person name="Molto A.G."/>
            <person name="Heredia I.G."/>
            <person name="Cabrera R."/>
            <person name="Martin J."/>
            <person name="Verdu M."/>
            <person name="Deschamps P."/>
            <person name="Moreira D."/>
            <person name="Lopez-Garcia P."/>
            <person name="Mira A."/>
            <person name="Rodriguez-Valera F."/>
        </authorList>
    </citation>
    <scope>NUCLEOTIDE SEQUENCE</scope>
</reference>